<dbReference type="CDD" id="cd02801">
    <property type="entry name" value="DUS_like_FMN"/>
    <property type="match status" value="1"/>
</dbReference>
<organism evidence="18 19">
    <name type="scientific">Tricholomella constricta</name>
    <dbReference type="NCBI Taxonomy" id="117010"/>
    <lineage>
        <taxon>Eukaryota</taxon>
        <taxon>Fungi</taxon>
        <taxon>Dikarya</taxon>
        <taxon>Basidiomycota</taxon>
        <taxon>Agaricomycotina</taxon>
        <taxon>Agaricomycetes</taxon>
        <taxon>Agaricomycetidae</taxon>
        <taxon>Agaricales</taxon>
        <taxon>Tricholomatineae</taxon>
        <taxon>Lyophyllaceae</taxon>
        <taxon>Tricholomella</taxon>
    </lineage>
</organism>
<keyword evidence="4" id="KW-0507">mRNA processing</keyword>
<feature type="domain" description="DUS-like FMN-binding" evidence="17">
    <location>
        <begin position="197"/>
        <end position="399"/>
    </location>
</feature>
<keyword evidence="7" id="KW-0560">Oxidoreductase</keyword>
<comment type="catalytic activity">
    <reaction evidence="14">
        <text>5,6-dihydrouridine(16) in tRNA + NAD(+) = uridine(16) in tRNA + NADH + H(+)</text>
        <dbReference type="Rhea" id="RHEA:53380"/>
        <dbReference type="Rhea" id="RHEA-COMP:13543"/>
        <dbReference type="Rhea" id="RHEA-COMP:13544"/>
        <dbReference type="ChEBI" id="CHEBI:15378"/>
        <dbReference type="ChEBI" id="CHEBI:57540"/>
        <dbReference type="ChEBI" id="CHEBI:57945"/>
        <dbReference type="ChEBI" id="CHEBI:65315"/>
        <dbReference type="ChEBI" id="CHEBI:74443"/>
        <dbReference type="EC" id="1.3.1.88"/>
    </reaction>
    <physiologicalReaction direction="right-to-left" evidence="14">
        <dbReference type="Rhea" id="RHEA:53382"/>
    </physiologicalReaction>
</comment>
<evidence type="ECO:0000256" key="3">
    <source>
        <dbReference type="ARBA" id="ARBA00022643"/>
    </source>
</evidence>
<proteinExistence type="inferred from homology"/>
<evidence type="ECO:0000256" key="12">
    <source>
        <dbReference type="ARBA" id="ARBA00047652"/>
    </source>
</evidence>
<comment type="cofactor">
    <cofactor evidence="1">
        <name>FMN</name>
        <dbReference type="ChEBI" id="CHEBI:58210"/>
    </cofactor>
</comment>
<dbReference type="Gene3D" id="3.20.20.70">
    <property type="entry name" value="Aldolase class I"/>
    <property type="match status" value="1"/>
</dbReference>
<keyword evidence="8" id="KW-0520">NAD</keyword>
<evidence type="ECO:0000256" key="14">
    <source>
        <dbReference type="ARBA" id="ARBA00048934"/>
    </source>
</evidence>
<dbReference type="InterPro" id="IPR035587">
    <property type="entry name" value="DUS-like_FMN-bd"/>
</dbReference>
<evidence type="ECO:0000313" key="19">
    <source>
        <dbReference type="Proteomes" id="UP000565441"/>
    </source>
</evidence>
<comment type="catalytic activity">
    <reaction evidence="13">
        <text>a 5,6-dihydrouridine in mRNA + NAD(+) = a uridine in mRNA + NADH + H(+)</text>
        <dbReference type="Rhea" id="RHEA:69851"/>
        <dbReference type="Rhea" id="RHEA-COMP:14658"/>
        <dbReference type="Rhea" id="RHEA-COMP:17789"/>
        <dbReference type="ChEBI" id="CHEBI:15378"/>
        <dbReference type="ChEBI" id="CHEBI:57540"/>
        <dbReference type="ChEBI" id="CHEBI:57945"/>
        <dbReference type="ChEBI" id="CHEBI:65315"/>
        <dbReference type="ChEBI" id="CHEBI:74443"/>
    </reaction>
    <physiologicalReaction direction="right-to-left" evidence="13">
        <dbReference type="Rhea" id="RHEA:69853"/>
    </physiologicalReaction>
</comment>
<dbReference type="InterPro" id="IPR013785">
    <property type="entry name" value="Aldolase_TIM"/>
</dbReference>
<evidence type="ECO:0000256" key="2">
    <source>
        <dbReference type="ARBA" id="ARBA00022630"/>
    </source>
</evidence>
<keyword evidence="6" id="KW-0521">NADP</keyword>
<dbReference type="EMBL" id="JAACJP010000038">
    <property type="protein sequence ID" value="KAF5373990.1"/>
    <property type="molecule type" value="Genomic_DNA"/>
</dbReference>
<name>A0A8H5GZU1_9AGAR</name>
<dbReference type="AlphaFoldDB" id="A0A8H5GZU1"/>
<comment type="catalytic activity">
    <reaction evidence="11">
        <text>5,6-dihydrouridine(17) in tRNA + NAD(+) = uridine(17) in tRNA + NADH + H(+)</text>
        <dbReference type="Rhea" id="RHEA:53372"/>
        <dbReference type="Rhea" id="RHEA-COMP:13541"/>
        <dbReference type="Rhea" id="RHEA-COMP:13542"/>
        <dbReference type="ChEBI" id="CHEBI:15378"/>
        <dbReference type="ChEBI" id="CHEBI:57540"/>
        <dbReference type="ChEBI" id="CHEBI:57945"/>
        <dbReference type="ChEBI" id="CHEBI:65315"/>
        <dbReference type="ChEBI" id="CHEBI:74443"/>
        <dbReference type="EC" id="1.3.1.88"/>
    </reaction>
    <physiologicalReaction direction="right-to-left" evidence="11">
        <dbReference type="Rhea" id="RHEA:53374"/>
    </physiologicalReaction>
</comment>
<keyword evidence="5" id="KW-0819">tRNA processing</keyword>
<dbReference type="GO" id="GO:0006397">
    <property type="term" value="P:mRNA processing"/>
    <property type="evidence" value="ECO:0007669"/>
    <property type="project" value="UniProtKB-KW"/>
</dbReference>
<reference evidence="18 19" key="1">
    <citation type="journal article" date="2020" name="ISME J.">
        <title>Uncovering the hidden diversity of litter-decomposition mechanisms in mushroom-forming fungi.</title>
        <authorList>
            <person name="Floudas D."/>
            <person name="Bentzer J."/>
            <person name="Ahren D."/>
            <person name="Johansson T."/>
            <person name="Persson P."/>
            <person name="Tunlid A."/>
        </authorList>
    </citation>
    <scope>NUCLEOTIDE SEQUENCE [LARGE SCALE GENOMIC DNA]</scope>
    <source>
        <strain evidence="18 19">CBS 661.87</strain>
    </source>
</reference>
<evidence type="ECO:0000256" key="13">
    <source>
        <dbReference type="ARBA" id="ARBA00048342"/>
    </source>
</evidence>
<comment type="catalytic activity">
    <reaction evidence="12">
        <text>5,6-dihydrouridine(16) in tRNA + NADP(+) = uridine(16) in tRNA + NADPH + H(+)</text>
        <dbReference type="Rhea" id="RHEA:53376"/>
        <dbReference type="Rhea" id="RHEA-COMP:13543"/>
        <dbReference type="Rhea" id="RHEA-COMP:13544"/>
        <dbReference type="ChEBI" id="CHEBI:15378"/>
        <dbReference type="ChEBI" id="CHEBI:57783"/>
        <dbReference type="ChEBI" id="CHEBI:58349"/>
        <dbReference type="ChEBI" id="CHEBI:65315"/>
        <dbReference type="ChEBI" id="CHEBI:74443"/>
        <dbReference type="EC" id="1.3.1.88"/>
    </reaction>
    <physiologicalReaction direction="right-to-left" evidence="12">
        <dbReference type="Rhea" id="RHEA:53378"/>
    </physiologicalReaction>
</comment>
<dbReference type="PANTHER" id="PTHR11082:SF5">
    <property type="entry name" value="TRNA-DIHYDROURIDINE(16_17) SYNTHASE [NAD(P)(+)]-LIKE"/>
    <property type="match status" value="1"/>
</dbReference>
<comment type="catalytic activity">
    <reaction evidence="16">
        <text>5,6-dihydrouridine(17) in tRNA + NADP(+) = uridine(17) in tRNA + NADPH + H(+)</text>
        <dbReference type="Rhea" id="RHEA:53368"/>
        <dbReference type="Rhea" id="RHEA-COMP:13541"/>
        <dbReference type="Rhea" id="RHEA-COMP:13542"/>
        <dbReference type="ChEBI" id="CHEBI:15378"/>
        <dbReference type="ChEBI" id="CHEBI:57783"/>
        <dbReference type="ChEBI" id="CHEBI:58349"/>
        <dbReference type="ChEBI" id="CHEBI:65315"/>
        <dbReference type="ChEBI" id="CHEBI:74443"/>
        <dbReference type="EC" id="1.3.1.88"/>
    </reaction>
    <physiologicalReaction direction="right-to-left" evidence="16">
        <dbReference type="Rhea" id="RHEA:53370"/>
    </physiologicalReaction>
</comment>
<evidence type="ECO:0000256" key="7">
    <source>
        <dbReference type="ARBA" id="ARBA00023002"/>
    </source>
</evidence>
<evidence type="ECO:0000256" key="1">
    <source>
        <dbReference type="ARBA" id="ARBA00001917"/>
    </source>
</evidence>
<evidence type="ECO:0000256" key="10">
    <source>
        <dbReference type="ARBA" id="ARBA00038890"/>
    </source>
</evidence>
<evidence type="ECO:0000256" key="8">
    <source>
        <dbReference type="ARBA" id="ARBA00023027"/>
    </source>
</evidence>
<gene>
    <name evidence="18" type="ORF">D9615_009890</name>
</gene>
<dbReference type="SUPFAM" id="SSF51395">
    <property type="entry name" value="FMN-linked oxidoreductases"/>
    <property type="match status" value="1"/>
</dbReference>
<evidence type="ECO:0000259" key="17">
    <source>
        <dbReference type="Pfam" id="PF01207"/>
    </source>
</evidence>
<evidence type="ECO:0000256" key="15">
    <source>
        <dbReference type="ARBA" id="ARBA00049447"/>
    </source>
</evidence>
<evidence type="ECO:0000256" key="6">
    <source>
        <dbReference type="ARBA" id="ARBA00022857"/>
    </source>
</evidence>
<keyword evidence="19" id="KW-1185">Reference proteome</keyword>
<dbReference type="GO" id="GO:0017150">
    <property type="term" value="F:tRNA dihydrouridine synthase activity"/>
    <property type="evidence" value="ECO:0007669"/>
    <property type="project" value="InterPro"/>
</dbReference>
<comment type="catalytic activity">
    <reaction evidence="15">
        <text>a 5,6-dihydrouridine in mRNA + NADP(+) = a uridine in mRNA + NADPH + H(+)</text>
        <dbReference type="Rhea" id="RHEA:69855"/>
        <dbReference type="Rhea" id="RHEA-COMP:14658"/>
        <dbReference type="Rhea" id="RHEA-COMP:17789"/>
        <dbReference type="ChEBI" id="CHEBI:15378"/>
        <dbReference type="ChEBI" id="CHEBI:57783"/>
        <dbReference type="ChEBI" id="CHEBI:58349"/>
        <dbReference type="ChEBI" id="CHEBI:65315"/>
        <dbReference type="ChEBI" id="CHEBI:74443"/>
    </reaction>
    <physiologicalReaction direction="right-to-left" evidence="15">
        <dbReference type="Rhea" id="RHEA:69857"/>
    </physiologicalReaction>
</comment>
<evidence type="ECO:0000256" key="16">
    <source>
        <dbReference type="ARBA" id="ARBA00049467"/>
    </source>
</evidence>
<keyword evidence="2" id="KW-0285">Flavoprotein</keyword>
<dbReference type="PANTHER" id="PTHR11082">
    <property type="entry name" value="TRNA-DIHYDROURIDINE SYNTHASE"/>
    <property type="match status" value="1"/>
</dbReference>
<dbReference type="EC" id="1.3.1.88" evidence="10"/>
<evidence type="ECO:0000256" key="11">
    <source>
        <dbReference type="ARBA" id="ARBA00047287"/>
    </source>
</evidence>
<comment type="caution">
    <text evidence="18">The sequence shown here is derived from an EMBL/GenBank/DDBJ whole genome shotgun (WGS) entry which is preliminary data.</text>
</comment>
<dbReference type="GO" id="GO:0050660">
    <property type="term" value="F:flavin adenine dinucleotide binding"/>
    <property type="evidence" value="ECO:0007669"/>
    <property type="project" value="InterPro"/>
</dbReference>
<protein>
    <recommendedName>
        <fullName evidence="10">tRNA-dihydrouridine(16/17) synthase [NAD(P)(+)]</fullName>
        <ecNumber evidence="10">1.3.1.88</ecNumber>
    </recommendedName>
</protein>
<keyword evidence="3" id="KW-0288">FMN</keyword>
<dbReference type="PROSITE" id="PS01136">
    <property type="entry name" value="UPF0034"/>
    <property type="match status" value="1"/>
</dbReference>
<accession>A0A8H5GZU1</accession>
<evidence type="ECO:0000256" key="5">
    <source>
        <dbReference type="ARBA" id="ARBA00022694"/>
    </source>
</evidence>
<sequence length="404" mass="45450">MPSVTDRDREQPPPRLVIDVSIMKGQPHRKSKPRYKPLVLVGFIPAYQSSALLEGAWPWPKPDIQTESPKRTLLQTLKTMMPVRHSATSCQAEDLRQQPVEVRMALKKARETEDEHQTSLNFGRSLTCISAISSAILKAWRLCARALRLPLSLIPGSKPQLAKIPMERTQEARPKLDGYEFYHRVLGSPKYVCGAIAFRKLTRRYGAKLVYTPMINAKSYSLQDVRRYNTQILPRAVSAFSLASSSDTNRLLIVQFWANSPEHLLAAAKLVEAHCDAVDINLGCPQEIARRGYYGAFLMDEWDLVFDLINTLHKNLSVPVTTKFRVFPDVERTVAYAQMLKRAGTQILTCHGRTREQRGQNSGLASYAHIRAVKAAVRVPVFANGNVLFSSNIARCLAELARTQ</sequence>
<dbReference type="InterPro" id="IPR018517">
    <property type="entry name" value="tRNA_hU_synthase_CS"/>
</dbReference>
<dbReference type="Proteomes" id="UP000565441">
    <property type="component" value="Unassembled WGS sequence"/>
</dbReference>
<comment type="similarity">
    <text evidence="9">Belongs to the Dus family. Dus1 subfamily.</text>
</comment>
<dbReference type="Pfam" id="PF01207">
    <property type="entry name" value="Dus"/>
    <property type="match status" value="1"/>
</dbReference>
<evidence type="ECO:0000313" key="18">
    <source>
        <dbReference type="EMBL" id="KAF5373990.1"/>
    </source>
</evidence>
<evidence type="ECO:0000256" key="9">
    <source>
        <dbReference type="ARBA" id="ARBA00038313"/>
    </source>
</evidence>
<dbReference type="OrthoDB" id="272303at2759"/>
<evidence type="ECO:0000256" key="4">
    <source>
        <dbReference type="ARBA" id="ARBA00022664"/>
    </source>
</evidence>